<protein>
    <submittedName>
        <fullName evidence="1">Uncharacterized protein</fullName>
    </submittedName>
</protein>
<organism evidence="1 2">
    <name type="scientific">Neptuniibacter caesariensis</name>
    <dbReference type="NCBI Taxonomy" id="207954"/>
    <lineage>
        <taxon>Bacteria</taxon>
        <taxon>Pseudomonadati</taxon>
        <taxon>Pseudomonadota</taxon>
        <taxon>Gammaproteobacteria</taxon>
        <taxon>Oceanospirillales</taxon>
        <taxon>Oceanospirillaceae</taxon>
        <taxon>Neptuniibacter</taxon>
    </lineage>
</organism>
<evidence type="ECO:0000313" key="1">
    <source>
        <dbReference type="EMBL" id="PIE25523.1"/>
    </source>
</evidence>
<dbReference type="STRING" id="207954.MED92_13548"/>
<evidence type="ECO:0000313" key="2">
    <source>
        <dbReference type="Proteomes" id="UP000243469"/>
    </source>
</evidence>
<comment type="caution">
    <text evidence="1">The sequence shown here is derived from an EMBL/GenBank/DDBJ whole genome shotgun (WGS) entry which is preliminary data.</text>
</comment>
<dbReference type="EMBL" id="PDSH01000003">
    <property type="protein sequence ID" value="PIE25523.1"/>
    <property type="molecule type" value="Genomic_DNA"/>
</dbReference>
<dbReference type="AlphaFoldDB" id="A0A2G6JQ34"/>
<dbReference type="Proteomes" id="UP000243469">
    <property type="component" value="Unassembled WGS sequence"/>
</dbReference>
<accession>A0A2G6JQ34</accession>
<proteinExistence type="predicted"/>
<sequence>MTSIALSKDKYRSLVKDFFTKRSERTLLTRKEKIAIAERLNEKVSLPFLSEAKEHRVLLKIILKIDNYLYEQLPNEIYELIHTMDEGFDDSEAAQLAARLSKQAQDDISLPFLTSHVEYYSITFVLTLLINAMREGSDIKHAIAVTQHPRMMDTNFPFPDLI</sequence>
<gene>
    <name evidence="1" type="ORF">CSA60_00090</name>
</gene>
<reference evidence="1 2" key="1">
    <citation type="submission" date="2017-10" db="EMBL/GenBank/DDBJ databases">
        <title>Novel microbial diversity and functional potential in the marine mammal oral microbiome.</title>
        <authorList>
            <person name="Dudek N.K."/>
            <person name="Sun C.L."/>
            <person name="Burstein D."/>
            <person name="Kantor R.S."/>
            <person name="Aliaga Goltsman D.S."/>
            <person name="Bik E.M."/>
            <person name="Thomas B.C."/>
            <person name="Banfield J.F."/>
            <person name="Relman D.A."/>
        </authorList>
    </citation>
    <scope>NUCLEOTIDE SEQUENCE [LARGE SCALE GENOMIC DNA]</scope>
    <source>
        <strain evidence="1">DOLJORAL78_47_21</strain>
    </source>
</reference>
<name>A0A2G6JQ34_NEPCE</name>